<evidence type="ECO:0000313" key="1">
    <source>
        <dbReference type="EMBL" id="GFO24554.1"/>
    </source>
</evidence>
<comment type="caution">
    <text evidence="1">The sequence shown here is derived from an EMBL/GenBank/DDBJ whole genome shotgun (WGS) entry which is preliminary data.</text>
</comment>
<sequence>MDDFENGDGYDDDDDHDDNYDDDGYAAAAIMTSRMVVLFHNEILCSITATILKTIVLVVDGSAIQCSTNIQSHIRITSTIFNFNIIITTMSSAQ</sequence>
<dbReference type="EMBL" id="BLXT01005617">
    <property type="protein sequence ID" value="GFO24554.1"/>
    <property type="molecule type" value="Genomic_DNA"/>
</dbReference>
<gene>
    <name evidence="1" type="ORF">PoB_005105900</name>
</gene>
<name>A0AAV4C1J5_9GAST</name>
<dbReference type="AlphaFoldDB" id="A0AAV4C1J5"/>
<evidence type="ECO:0000313" key="2">
    <source>
        <dbReference type="Proteomes" id="UP000735302"/>
    </source>
</evidence>
<accession>A0AAV4C1J5</accession>
<reference evidence="1 2" key="1">
    <citation type="journal article" date="2021" name="Elife">
        <title>Chloroplast acquisition without the gene transfer in kleptoplastic sea slugs, Plakobranchus ocellatus.</title>
        <authorList>
            <person name="Maeda T."/>
            <person name="Takahashi S."/>
            <person name="Yoshida T."/>
            <person name="Shimamura S."/>
            <person name="Takaki Y."/>
            <person name="Nagai Y."/>
            <person name="Toyoda A."/>
            <person name="Suzuki Y."/>
            <person name="Arimoto A."/>
            <person name="Ishii H."/>
            <person name="Satoh N."/>
            <person name="Nishiyama T."/>
            <person name="Hasebe M."/>
            <person name="Maruyama T."/>
            <person name="Minagawa J."/>
            <person name="Obokata J."/>
            <person name="Shigenobu S."/>
        </authorList>
    </citation>
    <scope>NUCLEOTIDE SEQUENCE [LARGE SCALE GENOMIC DNA]</scope>
</reference>
<proteinExistence type="predicted"/>
<organism evidence="1 2">
    <name type="scientific">Plakobranchus ocellatus</name>
    <dbReference type="NCBI Taxonomy" id="259542"/>
    <lineage>
        <taxon>Eukaryota</taxon>
        <taxon>Metazoa</taxon>
        <taxon>Spiralia</taxon>
        <taxon>Lophotrochozoa</taxon>
        <taxon>Mollusca</taxon>
        <taxon>Gastropoda</taxon>
        <taxon>Heterobranchia</taxon>
        <taxon>Euthyneura</taxon>
        <taxon>Panpulmonata</taxon>
        <taxon>Sacoglossa</taxon>
        <taxon>Placobranchoidea</taxon>
        <taxon>Plakobranchidae</taxon>
        <taxon>Plakobranchus</taxon>
    </lineage>
</organism>
<protein>
    <submittedName>
        <fullName evidence="1">Uncharacterized protein</fullName>
    </submittedName>
</protein>
<dbReference type="Proteomes" id="UP000735302">
    <property type="component" value="Unassembled WGS sequence"/>
</dbReference>
<keyword evidence="2" id="KW-1185">Reference proteome</keyword>